<evidence type="ECO:0000313" key="2">
    <source>
        <dbReference type="Proteomes" id="UP000275846"/>
    </source>
</evidence>
<reference evidence="3" key="1">
    <citation type="submission" date="2016-06" db="UniProtKB">
        <authorList>
            <consortium name="WormBaseParasite"/>
        </authorList>
    </citation>
    <scope>IDENTIFICATION</scope>
</reference>
<organism evidence="3">
    <name type="scientific">Schistocephalus solidus</name>
    <name type="common">Tapeworm</name>
    <dbReference type="NCBI Taxonomy" id="70667"/>
    <lineage>
        <taxon>Eukaryota</taxon>
        <taxon>Metazoa</taxon>
        <taxon>Spiralia</taxon>
        <taxon>Lophotrochozoa</taxon>
        <taxon>Platyhelminthes</taxon>
        <taxon>Cestoda</taxon>
        <taxon>Eucestoda</taxon>
        <taxon>Diphyllobothriidea</taxon>
        <taxon>Diphyllobothriidae</taxon>
        <taxon>Schistocephalus</taxon>
    </lineage>
</organism>
<reference evidence="1 2" key="2">
    <citation type="submission" date="2018-11" db="EMBL/GenBank/DDBJ databases">
        <authorList>
            <consortium name="Pathogen Informatics"/>
        </authorList>
    </citation>
    <scope>NUCLEOTIDE SEQUENCE [LARGE SCALE GENOMIC DNA]</scope>
    <source>
        <strain evidence="1 2">NST_G2</strain>
    </source>
</reference>
<evidence type="ECO:0000313" key="3">
    <source>
        <dbReference type="WBParaSite" id="SSLN_0000530201-mRNA-1"/>
    </source>
</evidence>
<dbReference type="Proteomes" id="UP000275846">
    <property type="component" value="Unassembled WGS sequence"/>
</dbReference>
<sequence>MLLLLFDKMVEEEEEEDGRLECTAVSVAPHVRTPNFRSRLALTGERSDLEGERLFLWHRQKWKTEFGPTVTIARSLPTSG</sequence>
<dbReference type="AlphaFoldDB" id="A0A183SLP1"/>
<proteinExistence type="predicted"/>
<evidence type="ECO:0000313" key="1">
    <source>
        <dbReference type="EMBL" id="VDL91524.1"/>
    </source>
</evidence>
<protein>
    <submittedName>
        <fullName evidence="1 3">Uncharacterized protein</fullName>
    </submittedName>
</protein>
<keyword evidence="2" id="KW-1185">Reference proteome</keyword>
<name>A0A183SLP1_SCHSO</name>
<dbReference type="WBParaSite" id="SSLN_0000530201-mRNA-1">
    <property type="protein sequence ID" value="SSLN_0000530201-mRNA-1"/>
    <property type="gene ID" value="SSLN_0000530201"/>
</dbReference>
<dbReference type="EMBL" id="UYSU01033129">
    <property type="protein sequence ID" value="VDL91524.1"/>
    <property type="molecule type" value="Genomic_DNA"/>
</dbReference>
<gene>
    <name evidence="1" type="ORF">SSLN_LOCUS5139</name>
</gene>
<accession>A0A183SLP1</accession>